<feature type="domain" description="Polynucleotide kinase-phosphatase ligase" evidence="2">
    <location>
        <begin position="456"/>
        <end position="847"/>
    </location>
</feature>
<evidence type="ECO:0000259" key="2">
    <source>
        <dbReference type="Pfam" id="PF16542"/>
    </source>
</evidence>
<evidence type="ECO:0000313" key="4">
    <source>
        <dbReference type="Proteomes" id="UP000214880"/>
    </source>
</evidence>
<dbReference type="EMBL" id="FNHB01000001">
    <property type="protein sequence ID" value="SDL67186.1"/>
    <property type="molecule type" value="Genomic_DNA"/>
</dbReference>
<dbReference type="InterPro" id="IPR004843">
    <property type="entry name" value="Calcineurin-like_PHP"/>
</dbReference>
<evidence type="ECO:0000259" key="1">
    <source>
        <dbReference type="Pfam" id="PF00149"/>
    </source>
</evidence>
<dbReference type="RefSeq" id="WP_092067958.1">
    <property type="nucleotide sequence ID" value="NZ_FNHB01000001.1"/>
</dbReference>
<dbReference type="STRING" id="146817.SAMN04488502_101511"/>
<protein>
    <submittedName>
        <fullName evidence="3">Polynucleotide 3'-phosphatase /polynucleotide 5'-hydroxyl-kinase /polynucleotide 2',3'-cyclic phosphate phosphodiesterase</fullName>
    </submittedName>
</protein>
<dbReference type="PRINTS" id="PR00114">
    <property type="entry name" value="STPHPHTASE"/>
</dbReference>
<keyword evidence="4" id="KW-1185">Reference proteome</keyword>
<gene>
    <name evidence="3" type="ORF">SAMN04488502_101511</name>
</gene>
<dbReference type="SUPFAM" id="SSF56091">
    <property type="entry name" value="DNA ligase/mRNA capping enzyme, catalytic domain"/>
    <property type="match status" value="1"/>
</dbReference>
<keyword evidence="3" id="KW-0418">Kinase</keyword>
<dbReference type="OrthoDB" id="9779903at2"/>
<dbReference type="Pfam" id="PF13671">
    <property type="entry name" value="AAA_33"/>
    <property type="match status" value="1"/>
</dbReference>
<feature type="domain" description="Calcineurin-like phosphoesterase" evidence="1">
    <location>
        <begin position="179"/>
        <end position="369"/>
    </location>
</feature>
<proteinExistence type="predicted"/>
<keyword evidence="3" id="KW-0808">Transferase</keyword>
<dbReference type="Gene3D" id="3.60.21.10">
    <property type="match status" value="1"/>
</dbReference>
<dbReference type="InterPro" id="IPR050126">
    <property type="entry name" value="Ap4A_hydrolase"/>
</dbReference>
<dbReference type="AlphaFoldDB" id="A0A1G9LZ23"/>
<dbReference type="InterPro" id="IPR024028">
    <property type="entry name" value="PNKP_bac"/>
</dbReference>
<dbReference type="Gene3D" id="3.30.470.30">
    <property type="entry name" value="DNA ligase/mRNA capping enzyme"/>
    <property type="match status" value="2"/>
</dbReference>
<reference evidence="3 4" key="1">
    <citation type="submission" date="2016-10" db="EMBL/GenBank/DDBJ databases">
        <authorList>
            <person name="de Groot N.N."/>
        </authorList>
    </citation>
    <scope>NUCLEOTIDE SEQUENCE [LARGE SCALE GENOMIC DNA]</scope>
    <source>
        <strain evidence="3 4">DSM 1736</strain>
    </source>
</reference>
<dbReference type="NCBIfam" id="TIGR04075">
    <property type="entry name" value="bacter_Pnkp"/>
    <property type="match status" value="1"/>
</dbReference>
<dbReference type="PANTHER" id="PTHR42850">
    <property type="entry name" value="METALLOPHOSPHOESTERASE"/>
    <property type="match status" value="1"/>
</dbReference>
<dbReference type="PANTHER" id="PTHR42850:SF7">
    <property type="entry name" value="BIS(5'-NUCLEOSYL)-TETRAPHOSPHATASE PRPE [ASYMMETRICAL]"/>
    <property type="match status" value="1"/>
</dbReference>
<dbReference type="GO" id="GO:0005737">
    <property type="term" value="C:cytoplasm"/>
    <property type="evidence" value="ECO:0007669"/>
    <property type="project" value="TreeGrafter"/>
</dbReference>
<dbReference type="Gene3D" id="3.40.50.300">
    <property type="entry name" value="P-loop containing nucleotide triphosphate hydrolases"/>
    <property type="match status" value="1"/>
</dbReference>
<dbReference type="SUPFAM" id="SSF52540">
    <property type="entry name" value="P-loop containing nucleoside triphosphate hydrolases"/>
    <property type="match status" value="1"/>
</dbReference>
<dbReference type="InterPro" id="IPR029052">
    <property type="entry name" value="Metallo-depent_PP-like"/>
</dbReference>
<dbReference type="InterPro" id="IPR032380">
    <property type="entry name" value="PNKP_ligase_dom"/>
</dbReference>
<dbReference type="CDD" id="cd07423">
    <property type="entry name" value="MPP_Prp_like"/>
    <property type="match status" value="1"/>
</dbReference>
<sequence length="852" mass="94532">MRIEIPKLCVVAMIGASGSGKSSFAKQHFKPTEVLSSDYFRGLVADDENNQSVSKAAFDALYYIAEKRLAANKLVVIDATNVQQSARSAGVALAKKFDVLPVAIVMNTPEAVCIQRNKARPDRQFGEHVVKRHCLELKKSLRHLKKEGFRYIYVIDDPEEDVVISRIPAWTDKSEEHGPFDIIGDVHGCFDELCALLAKMGYTVDQDQFTAFHAAGRKAVFLGDLCDRGPKIAETLKLAMNMGKAGNALCVPGNHDIKLLRFLKGAKVQQTHGLEDSVNQLAGQPAAWIAELKAFLDSLIGHYVLDDGRLVVAHAGMKEAYQGKSSGRVRDFALFGDTTGESDEYGLPVRLDWASEYRGKAKVVYGHTPTAEVYQVNNTLNIDTGCVFGGKLTAYRYPEAELVSVPALETYYEPIKPLCVQEEYSDVLNIADVLEKRYIETGLHRGVTIREENAAAAIEIMSRYAADPHWLIYLPPTMSPCETSGIDDILERPLEAFAYYQKRGVSSVVCEQKHMGSRAVIVVCKDASAAKQRFMIQDGSAGIIYTRTGRHFFHDASVQSALLARVRQALSESGFWAEFNTDWVCLDTELMPWSAKAQLLLEQQYAPTGCAGVNGLAAAVAALQKAAVSSNKARVVGSTASGQNVDIQVIGERYTERADLMAKYTSAYRQYCWDVESTLDYRIAPFHILATEGMVHSDKNHIWHMETIKKYLAHTDPVLVATNHILVDLTNQASIQNGIDWWNDLTASGGEGMVVKPLNFVAKYKGELLQPAVKCRGREYLRIIYGPEYTLPDKLTRLKKRSLGKKRSLALREFALGMEALGRFVKNEPLYRVHECVFGVLALESEPVDPRL</sequence>
<dbReference type="Pfam" id="PF16542">
    <property type="entry name" value="PNKP_ligase"/>
    <property type="match status" value="1"/>
</dbReference>
<dbReference type="Pfam" id="PF00149">
    <property type="entry name" value="Metallophos"/>
    <property type="match status" value="1"/>
</dbReference>
<organism evidence="3 4">
    <name type="scientific">Dendrosporobacter quercicolus</name>
    <dbReference type="NCBI Taxonomy" id="146817"/>
    <lineage>
        <taxon>Bacteria</taxon>
        <taxon>Bacillati</taxon>
        <taxon>Bacillota</taxon>
        <taxon>Negativicutes</taxon>
        <taxon>Selenomonadales</taxon>
        <taxon>Sporomusaceae</taxon>
        <taxon>Dendrosporobacter</taxon>
    </lineage>
</organism>
<name>A0A1G9LZ23_9FIRM</name>
<dbReference type="SUPFAM" id="SSF56300">
    <property type="entry name" value="Metallo-dependent phosphatases"/>
    <property type="match status" value="1"/>
</dbReference>
<dbReference type="GO" id="GO:0016301">
    <property type="term" value="F:kinase activity"/>
    <property type="evidence" value="ECO:0007669"/>
    <property type="project" value="UniProtKB-KW"/>
</dbReference>
<dbReference type="InterPro" id="IPR006186">
    <property type="entry name" value="Ser/Thr-sp_prot-phosphatase"/>
</dbReference>
<dbReference type="InterPro" id="IPR041780">
    <property type="entry name" value="MPP_PrpE-like"/>
</dbReference>
<dbReference type="Proteomes" id="UP000214880">
    <property type="component" value="Unassembled WGS sequence"/>
</dbReference>
<evidence type="ECO:0000313" key="3">
    <source>
        <dbReference type="EMBL" id="SDL67186.1"/>
    </source>
</evidence>
<dbReference type="GO" id="GO:0016791">
    <property type="term" value="F:phosphatase activity"/>
    <property type="evidence" value="ECO:0007669"/>
    <property type="project" value="TreeGrafter"/>
</dbReference>
<accession>A0A1G9LZ23</accession>
<dbReference type="InterPro" id="IPR027417">
    <property type="entry name" value="P-loop_NTPase"/>
</dbReference>